<reference evidence="2" key="1">
    <citation type="submission" date="2018-02" db="EMBL/GenBank/DDBJ databases">
        <authorList>
            <person name="Hausmann B."/>
        </authorList>
    </citation>
    <scope>NUCLEOTIDE SEQUENCE [LARGE SCALE GENOMIC DNA]</scope>
    <source>
        <strain evidence="2">Peat soil MAG SbF1</strain>
    </source>
</reference>
<dbReference type="AlphaFoldDB" id="A0A2U3KM95"/>
<dbReference type="EMBL" id="OMOF01000150">
    <property type="protein sequence ID" value="SPF40774.1"/>
    <property type="molecule type" value="Genomic_DNA"/>
</dbReference>
<accession>A0A2U3KM95</accession>
<gene>
    <name evidence="1" type="ORF">SBF1_2330009</name>
</gene>
<name>A0A2U3KM95_9FIRM</name>
<evidence type="ECO:0000313" key="2">
    <source>
        <dbReference type="Proteomes" id="UP000238916"/>
    </source>
</evidence>
<evidence type="ECO:0000313" key="1">
    <source>
        <dbReference type="EMBL" id="SPF40774.1"/>
    </source>
</evidence>
<proteinExistence type="predicted"/>
<organism evidence="1 2">
    <name type="scientific">Candidatus Desulfosporosinus infrequens</name>
    <dbReference type="NCBI Taxonomy" id="2043169"/>
    <lineage>
        <taxon>Bacteria</taxon>
        <taxon>Bacillati</taxon>
        <taxon>Bacillota</taxon>
        <taxon>Clostridia</taxon>
        <taxon>Eubacteriales</taxon>
        <taxon>Desulfitobacteriaceae</taxon>
        <taxon>Desulfosporosinus</taxon>
    </lineage>
</organism>
<protein>
    <submittedName>
        <fullName evidence="1">Uncharacterized protein</fullName>
    </submittedName>
</protein>
<sequence>MKTIAEISYEDLMNLLFILADLACEYHDIPGDFAELTMAEFTEWLETQNGIVMLKRGREP</sequence>
<dbReference type="Proteomes" id="UP000238916">
    <property type="component" value="Unassembled WGS sequence"/>
</dbReference>